<feature type="chain" id="PRO_5022945597" description="Superoxide dismutase copper/zinc binding domain-containing protein" evidence="1">
    <location>
        <begin position="22"/>
        <end position="207"/>
    </location>
</feature>
<keyword evidence="4" id="KW-1185">Reference proteome</keyword>
<evidence type="ECO:0000259" key="2">
    <source>
        <dbReference type="Pfam" id="PF00080"/>
    </source>
</evidence>
<organism evidence="3 4">
    <name type="scientific">Coprinopsis marcescibilis</name>
    <name type="common">Agaric fungus</name>
    <name type="synonym">Psathyrella marcescibilis</name>
    <dbReference type="NCBI Taxonomy" id="230819"/>
    <lineage>
        <taxon>Eukaryota</taxon>
        <taxon>Fungi</taxon>
        <taxon>Dikarya</taxon>
        <taxon>Basidiomycota</taxon>
        <taxon>Agaricomycotina</taxon>
        <taxon>Agaricomycetes</taxon>
        <taxon>Agaricomycetidae</taxon>
        <taxon>Agaricales</taxon>
        <taxon>Agaricineae</taxon>
        <taxon>Psathyrellaceae</taxon>
        <taxon>Coprinopsis</taxon>
    </lineage>
</organism>
<dbReference type="OrthoDB" id="2015551at2759"/>
<gene>
    <name evidence="3" type="ORF">FA15DRAFT_754208</name>
</gene>
<accession>A0A5C3L445</accession>
<feature type="domain" description="Superoxide dismutase copper/zinc binding" evidence="2">
    <location>
        <begin position="63"/>
        <end position="200"/>
    </location>
</feature>
<dbReference type="EMBL" id="ML210164">
    <property type="protein sequence ID" value="TFK27448.1"/>
    <property type="molecule type" value="Genomic_DNA"/>
</dbReference>
<keyword evidence="1" id="KW-0732">Signal</keyword>
<dbReference type="Pfam" id="PF00080">
    <property type="entry name" value="Sod_Cu"/>
    <property type="match status" value="1"/>
</dbReference>
<evidence type="ECO:0000313" key="4">
    <source>
        <dbReference type="Proteomes" id="UP000307440"/>
    </source>
</evidence>
<dbReference type="Proteomes" id="UP000307440">
    <property type="component" value="Unassembled WGS sequence"/>
</dbReference>
<dbReference type="SUPFAM" id="SSF49329">
    <property type="entry name" value="Cu,Zn superoxide dismutase-like"/>
    <property type="match status" value="1"/>
</dbReference>
<feature type="signal peptide" evidence="1">
    <location>
        <begin position="1"/>
        <end position="21"/>
    </location>
</feature>
<dbReference type="STRING" id="230819.A0A5C3L445"/>
<sequence>MTIFSALCLFAFTSFAAIALAAPIRIETRGIHTTTPHRPIRRAGVFLRSFKGSELVPSAGEAVIYFYQYRENSPVIVKGEIIGTGLAPNSQHGWHIHEFGDLFNGCASVGPHYNPEGQHHGAPWDHQKHAGDLGNLNIDMYGDLYIEPKVINDRVSLNGPNSIIGRALVIHLGADDLGKGGKPDSLTSGASGERLACGIIGVLPDYD</sequence>
<reference evidence="3 4" key="1">
    <citation type="journal article" date="2019" name="Nat. Ecol. Evol.">
        <title>Megaphylogeny resolves global patterns of mushroom evolution.</title>
        <authorList>
            <person name="Varga T."/>
            <person name="Krizsan K."/>
            <person name="Foldi C."/>
            <person name="Dima B."/>
            <person name="Sanchez-Garcia M."/>
            <person name="Sanchez-Ramirez S."/>
            <person name="Szollosi G.J."/>
            <person name="Szarkandi J.G."/>
            <person name="Papp V."/>
            <person name="Albert L."/>
            <person name="Andreopoulos W."/>
            <person name="Angelini C."/>
            <person name="Antonin V."/>
            <person name="Barry K.W."/>
            <person name="Bougher N.L."/>
            <person name="Buchanan P."/>
            <person name="Buyck B."/>
            <person name="Bense V."/>
            <person name="Catcheside P."/>
            <person name="Chovatia M."/>
            <person name="Cooper J."/>
            <person name="Damon W."/>
            <person name="Desjardin D."/>
            <person name="Finy P."/>
            <person name="Geml J."/>
            <person name="Haridas S."/>
            <person name="Hughes K."/>
            <person name="Justo A."/>
            <person name="Karasinski D."/>
            <person name="Kautmanova I."/>
            <person name="Kiss B."/>
            <person name="Kocsube S."/>
            <person name="Kotiranta H."/>
            <person name="LaButti K.M."/>
            <person name="Lechner B.E."/>
            <person name="Liimatainen K."/>
            <person name="Lipzen A."/>
            <person name="Lukacs Z."/>
            <person name="Mihaltcheva S."/>
            <person name="Morgado L.N."/>
            <person name="Niskanen T."/>
            <person name="Noordeloos M.E."/>
            <person name="Ohm R.A."/>
            <person name="Ortiz-Santana B."/>
            <person name="Ovrebo C."/>
            <person name="Racz N."/>
            <person name="Riley R."/>
            <person name="Savchenko A."/>
            <person name="Shiryaev A."/>
            <person name="Soop K."/>
            <person name="Spirin V."/>
            <person name="Szebenyi C."/>
            <person name="Tomsovsky M."/>
            <person name="Tulloss R.E."/>
            <person name="Uehling J."/>
            <person name="Grigoriev I.V."/>
            <person name="Vagvolgyi C."/>
            <person name="Papp T."/>
            <person name="Martin F.M."/>
            <person name="Miettinen O."/>
            <person name="Hibbett D.S."/>
            <person name="Nagy L.G."/>
        </authorList>
    </citation>
    <scope>NUCLEOTIDE SEQUENCE [LARGE SCALE GENOMIC DNA]</scope>
    <source>
        <strain evidence="3 4">CBS 121175</strain>
    </source>
</reference>
<dbReference type="GO" id="GO:0005507">
    <property type="term" value="F:copper ion binding"/>
    <property type="evidence" value="ECO:0007669"/>
    <property type="project" value="InterPro"/>
</dbReference>
<dbReference type="InterPro" id="IPR036423">
    <property type="entry name" value="SOD-like_Cu/Zn_dom_sf"/>
</dbReference>
<evidence type="ECO:0000256" key="1">
    <source>
        <dbReference type="SAM" id="SignalP"/>
    </source>
</evidence>
<evidence type="ECO:0000313" key="3">
    <source>
        <dbReference type="EMBL" id="TFK27448.1"/>
    </source>
</evidence>
<dbReference type="GO" id="GO:0006801">
    <property type="term" value="P:superoxide metabolic process"/>
    <property type="evidence" value="ECO:0007669"/>
    <property type="project" value="InterPro"/>
</dbReference>
<name>A0A5C3L445_COPMA</name>
<dbReference type="PANTHER" id="PTHR10003">
    <property type="entry name" value="SUPEROXIDE DISMUTASE CU-ZN -RELATED"/>
    <property type="match status" value="1"/>
</dbReference>
<proteinExistence type="predicted"/>
<dbReference type="InterPro" id="IPR001424">
    <property type="entry name" value="SOD_Cu_Zn_dom"/>
</dbReference>
<protein>
    <recommendedName>
        <fullName evidence="2">Superoxide dismutase copper/zinc binding domain-containing protein</fullName>
    </recommendedName>
</protein>
<dbReference type="InterPro" id="IPR024134">
    <property type="entry name" value="SOD_Cu/Zn_/chaperone"/>
</dbReference>
<dbReference type="AlphaFoldDB" id="A0A5C3L445"/>
<dbReference type="PRINTS" id="PR00068">
    <property type="entry name" value="CUZNDISMTASE"/>
</dbReference>
<dbReference type="CDD" id="cd00305">
    <property type="entry name" value="Cu-Zn_Superoxide_Dismutase"/>
    <property type="match status" value="1"/>
</dbReference>
<dbReference type="Gene3D" id="2.60.40.200">
    <property type="entry name" value="Superoxide dismutase, copper/zinc binding domain"/>
    <property type="match status" value="1"/>
</dbReference>